<feature type="non-terminal residue" evidence="2">
    <location>
        <position position="94"/>
    </location>
</feature>
<name>A0AAJ2H270_9HYPH</name>
<dbReference type="Pfam" id="PF13613">
    <property type="entry name" value="HTH_Tnp_4"/>
    <property type="match status" value="1"/>
</dbReference>
<dbReference type="RefSeq" id="WP_310865991.1">
    <property type="nucleotide sequence ID" value="NZ_JAVLSF010000199.1"/>
</dbReference>
<dbReference type="InterPro" id="IPR027805">
    <property type="entry name" value="Transposase_HTH_dom"/>
</dbReference>
<proteinExistence type="predicted"/>
<accession>A0AAJ2H270</accession>
<protein>
    <submittedName>
        <fullName evidence="2">Transposase family protein</fullName>
    </submittedName>
</protein>
<reference evidence="2" key="1">
    <citation type="submission" date="2023-04" db="EMBL/GenBank/DDBJ databases">
        <title>Genomic characterization of faba bean (Vicia faba) microsymbionts in Mexican soils.</title>
        <authorList>
            <person name="Rivera Orduna F.N."/>
            <person name="Guevara-Luna J."/>
            <person name="Yan J."/>
            <person name="Arroyo-Herrera I."/>
            <person name="Li Y."/>
            <person name="Vasquez-Murrieta M.S."/>
            <person name="Wang E.T."/>
        </authorList>
    </citation>
    <scope>NUCLEOTIDE SEQUENCE</scope>
    <source>
        <strain evidence="2">CH26</strain>
    </source>
</reference>
<dbReference type="AlphaFoldDB" id="A0AAJ2H270"/>
<gene>
    <name evidence="2" type="ORF">RJJ65_35315</name>
</gene>
<dbReference type="EMBL" id="JAVLSF010000199">
    <property type="protein sequence ID" value="MDR9777807.1"/>
    <property type="molecule type" value="Genomic_DNA"/>
</dbReference>
<dbReference type="Proteomes" id="UP001268610">
    <property type="component" value="Unassembled WGS sequence"/>
</dbReference>
<organism evidence="2 3">
    <name type="scientific">Rhizobium hidalgonense</name>
    <dbReference type="NCBI Taxonomy" id="1538159"/>
    <lineage>
        <taxon>Bacteria</taxon>
        <taxon>Pseudomonadati</taxon>
        <taxon>Pseudomonadota</taxon>
        <taxon>Alphaproteobacteria</taxon>
        <taxon>Hyphomicrobiales</taxon>
        <taxon>Rhizobiaceae</taxon>
        <taxon>Rhizobium/Agrobacterium group</taxon>
        <taxon>Rhizobium</taxon>
    </lineage>
</organism>
<sequence length="94" mass="10799">MRYENLSRYTNAEFKRLVGVTRELFDLMVDILALAEQQKKKSGRPHSLSLADQLLLTLNYLRCYKTQIQLSADYNLAESNVNRTIASKSVTCRA</sequence>
<evidence type="ECO:0000259" key="1">
    <source>
        <dbReference type="Pfam" id="PF13613"/>
    </source>
</evidence>
<evidence type="ECO:0000313" key="2">
    <source>
        <dbReference type="EMBL" id="MDR9777807.1"/>
    </source>
</evidence>
<feature type="domain" description="Transposase Helix-turn-helix" evidence="1">
    <location>
        <begin position="46"/>
        <end position="85"/>
    </location>
</feature>
<evidence type="ECO:0000313" key="3">
    <source>
        <dbReference type="Proteomes" id="UP001268610"/>
    </source>
</evidence>
<comment type="caution">
    <text evidence="2">The sequence shown here is derived from an EMBL/GenBank/DDBJ whole genome shotgun (WGS) entry which is preliminary data.</text>
</comment>